<sequence length="125" mass="13150">MQSQNRFFEDLVKIMNGAAGTVAGMTREAQDGMRERAKEWVAGMDFVSRDEFEAVKQMAATAREEVEALKAEVAALKGGKFGRKAPEGDAKAPASTAGDAKAPVSYGGDAKAPPVGTTGIETPEE</sequence>
<keyword evidence="4" id="KW-1185">Reference proteome</keyword>
<dbReference type="EMBL" id="CP097253">
    <property type="protein sequence ID" value="UUR08712.1"/>
    <property type="molecule type" value="Genomic_DNA"/>
</dbReference>
<evidence type="ECO:0000256" key="1">
    <source>
        <dbReference type="SAM" id="Coils"/>
    </source>
</evidence>
<accession>A0ABY5MW70</accession>
<protein>
    <submittedName>
        <fullName evidence="3">Accessory factor UbiK family protein</fullName>
    </submittedName>
</protein>
<dbReference type="RefSeq" id="WP_249504483.1">
    <property type="nucleotide sequence ID" value="NZ_CP097253.1"/>
</dbReference>
<dbReference type="InterPro" id="IPR007475">
    <property type="entry name" value="UbiK"/>
</dbReference>
<evidence type="ECO:0000313" key="3">
    <source>
        <dbReference type="EMBL" id="UUR08712.1"/>
    </source>
</evidence>
<dbReference type="Proteomes" id="UP000831921">
    <property type="component" value="Chromosome"/>
</dbReference>
<proteinExistence type="predicted"/>
<reference evidence="3 4" key="1">
    <citation type="submission" date="2022-05" db="EMBL/GenBank/DDBJ databases">
        <title>S8-45 Sphingomonas ultraviolaceadurans.</title>
        <authorList>
            <person name="Liu Y."/>
        </authorList>
    </citation>
    <scope>NUCLEOTIDE SEQUENCE [LARGE SCALE GENOMIC DNA]</scope>
    <source>
        <strain evidence="3 4">S8-45</strain>
    </source>
</reference>
<dbReference type="Pfam" id="PF04380">
    <property type="entry name" value="BMFP"/>
    <property type="match status" value="1"/>
</dbReference>
<evidence type="ECO:0000256" key="2">
    <source>
        <dbReference type="SAM" id="MobiDB-lite"/>
    </source>
</evidence>
<feature type="coiled-coil region" evidence="1">
    <location>
        <begin position="52"/>
        <end position="79"/>
    </location>
</feature>
<name>A0ABY5MW70_9SPHN</name>
<evidence type="ECO:0000313" key="4">
    <source>
        <dbReference type="Proteomes" id="UP000831921"/>
    </source>
</evidence>
<organism evidence="3 4">
    <name type="scientific">Sphingomonas glaciei</name>
    <dbReference type="NCBI Taxonomy" id="2938948"/>
    <lineage>
        <taxon>Bacteria</taxon>
        <taxon>Pseudomonadati</taxon>
        <taxon>Pseudomonadota</taxon>
        <taxon>Alphaproteobacteria</taxon>
        <taxon>Sphingomonadales</taxon>
        <taxon>Sphingomonadaceae</taxon>
        <taxon>Sphingomonas</taxon>
    </lineage>
</organism>
<feature type="region of interest" description="Disordered" evidence="2">
    <location>
        <begin position="81"/>
        <end position="125"/>
    </location>
</feature>
<gene>
    <name evidence="3" type="ORF">M1K48_03505</name>
</gene>
<keyword evidence="1" id="KW-0175">Coiled coil</keyword>